<protein>
    <submittedName>
        <fullName evidence="7">Uncharacterized protein</fullName>
    </submittedName>
</protein>
<dbReference type="PANTHER" id="PTHR35042:SF1">
    <property type="entry name" value="DUF1772-DOMAIN-CONTAINING PROTEIN"/>
    <property type="match status" value="1"/>
</dbReference>
<evidence type="ECO:0000256" key="3">
    <source>
        <dbReference type="ARBA" id="ARBA00022989"/>
    </source>
</evidence>
<dbReference type="InterPro" id="IPR013901">
    <property type="entry name" value="Anthrone_oxy"/>
</dbReference>
<dbReference type="GO" id="GO:0016020">
    <property type="term" value="C:membrane"/>
    <property type="evidence" value="ECO:0007669"/>
    <property type="project" value="UniProtKB-SubCell"/>
</dbReference>
<dbReference type="AlphaFoldDB" id="A0A139HX96"/>
<accession>A0A139HX96</accession>
<dbReference type="OrthoDB" id="249703at2759"/>
<reference evidence="7 8" key="1">
    <citation type="submission" date="2015-07" db="EMBL/GenBank/DDBJ databases">
        <title>Comparative genomics of the Sigatoka disease complex on banana suggests a link between parallel evolutionary changes in Pseudocercospora fijiensis and Pseudocercospora eumusae and increased virulence on the banana host.</title>
        <authorList>
            <person name="Chang T.-C."/>
            <person name="Salvucci A."/>
            <person name="Crous P.W."/>
            <person name="Stergiopoulos I."/>
        </authorList>
    </citation>
    <scope>NUCLEOTIDE SEQUENCE [LARGE SCALE GENOMIC DNA]</scope>
    <source>
        <strain evidence="7 8">CBS 114824</strain>
    </source>
</reference>
<proteinExistence type="inferred from homology"/>
<comment type="subcellular location">
    <subcellularLocation>
        <location evidence="1">Membrane</location>
        <topology evidence="1">Multi-pass membrane protein</topology>
    </subcellularLocation>
</comment>
<evidence type="ECO:0000256" key="2">
    <source>
        <dbReference type="ARBA" id="ARBA00022692"/>
    </source>
</evidence>
<sequence>MTWYSLGIFLPDSVHPLNDDTSIDQKNEGYFDFDHLEAHLLSSITSILQIDQDRNHGNHITPTTMTTTLLPYARFIAIVFPTLYAGVTAQCFTISDSFTFVQPIVSHAANEKTMARQWLHGYQYGPLWVPPLIAPGTFSNIYLFSATSNPLYLLAAALIFSILPITFLYMEPGINGACKWKVETLLKDERDFKPMPNTHILSPSAHKHGGTLKSRKWAEKTNMKDLILYWRFVNNFRWVIGGVAACVSGWATFSGLA</sequence>
<keyword evidence="3 6" id="KW-1133">Transmembrane helix</keyword>
<keyword evidence="8" id="KW-1185">Reference proteome</keyword>
<name>A0A139HX96_9PEZI</name>
<evidence type="ECO:0000256" key="5">
    <source>
        <dbReference type="ARBA" id="ARBA00034313"/>
    </source>
</evidence>
<keyword evidence="4 6" id="KW-0472">Membrane</keyword>
<dbReference type="Pfam" id="PF08592">
    <property type="entry name" value="Anthrone_oxy"/>
    <property type="match status" value="1"/>
</dbReference>
<gene>
    <name evidence="7" type="ORF">AC578_2424</name>
</gene>
<evidence type="ECO:0000313" key="8">
    <source>
        <dbReference type="Proteomes" id="UP000070133"/>
    </source>
</evidence>
<dbReference type="PANTHER" id="PTHR35042">
    <property type="entry name" value="ANTHRONE OXYGENASE ENCC"/>
    <property type="match status" value="1"/>
</dbReference>
<dbReference type="Proteomes" id="UP000070133">
    <property type="component" value="Unassembled WGS sequence"/>
</dbReference>
<evidence type="ECO:0000256" key="1">
    <source>
        <dbReference type="ARBA" id="ARBA00004141"/>
    </source>
</evidence>
<dbReference type="EMBL" id="LFZN01000003">
    <property type="protein sequence ID" value="KXT07085.1"/>
    <property type="molecule type" value="Genomic_DNA"/>
</dbReference>
<feature type="transmembrane region" description="Helical" evidence="6">
    <location>
        <begin position="151"/>
        <end position="170"/>
    </location>
</feature>
<comment type="similarity">
    <text evidence="5">Belongs to the anthrone oxygenase family.</text>
</comment>
<keyword evidence="2 6" id="KW-0812">Transmembrane</keyword>
<evidence type="ECO:0000256" key="6">
    <source>
        <dbReference type="SAM" id="Phobius"/>
    </source>
</evidence>
<comment type="caution">
    <text evidence="7">The sequence shown here is derived from an EMBL/GenBank/DDBJ whole genome shotgun (WGS) entry which is preliminary data.</text>
</comment>
<evidence type="ECO:0000256" key="4">
    <source>
        <dbReference type="ARBA" id="ARBA00023136"/>
    </source>
</evidence>
<organism evidence="7 8">
    <name type="scientific">Pseudocercospora eumusae</name>
    <dbReference type="NCBI Taxonomy" id="321146"/>
    <lineage>
        <taxon>Eukaryota</taxon>
        <taxon>Fungi</taxon>
        <taxon>Dikarya</taxon>
        <taxon>Ascomycota</taxon>
        <taxon>Pezizomycotina</taxon>
        <taxon>Dothideomycetes</taxon>
        <taxon>Dothideomycetidae</taxon>
        <taxon>Mycosphaerellales</taxon>
        <taxon>Mycosphaerellaceae</taxon>
        <taxon>Pseudocercospora</taxon>
    </lineage>
</organism>
<evidence type="ECO:0000313" key="7">
    <source>
        <dbReference type="EMBL" id="KXT07085.1"/>
    </source>
</evidence>
<feature type="transmembrane region" description="Helical" evidence="6">
    <location>
        <begin position="124"/>
        <end position="145"/>
    </location>
</feature>